<accession>A0A0H4PXR8</accession>
<dbReference type="Proteomes" id="UP000036520">
    <property type="component" value="Chromosome"/>
</dbReference>
<dbReference type="STRING" id="320787.CA2015_3833"/>
<gene>
    <name evidence="2" type="ORF">CA2015_3833</name>
</gene>
<evidence type="ECO:0000313" key="2">
    <source>
        <dbReference type="EMBL" id="AKP53202.1"/>
    </source>
</evidence>
<sequence length="567" mass="64829">MQIKVNNMIKKHELVTLMRGYHSIGLKRQTLLFGVLFVLILTSCASNKEETSNKQPNILFVISDDQSFYHTSFEGSKFVNTPAFDRVAKEGVYFTNAMAGSPGCAPSRSSIITGRHHWQNESSGQHAAPWLKKHVPFVDLLEANGYKTGRTGKGVSPFRYARDEKDSLWRATDAAGIEYSKIRYEEGPEDIRTGDKISNLNYFENFKFFLENERKDKPFFFWFGATEPHRAYEKDSWKRTDKKLSDVEVPAFFPDNDIVRGDMLDYAVEIEWYDRHLDSMINYLEEIGELENTIIIVTADNGMPFPRAKANSYDYGIHVPFAVRYPKAFPGGRKVDDPIGFIDLAPTILDLTQTKQDGMLPITGKSIRALLESEKQGTIEPSKKYAFSGRERHSSSRHLNWGYPQRSIRSEDYLLVWNMKPDRWPAGAPQRINPENEDELLPMYGIDEDGISHSEWAFTDVDESPTKSFIIENYKDPSIKPFFDAAFAKNSEVQLFDIKNDPYCLNNVVNDADYASVKEELQAALLEELRSSKDPRVVGPDKEVFDSYIRYSPMRGFPEPIPGSQLK</sequence>
<dbReference type="Pfam" id="PF00884">
    <property type="entry name" value="Sulfatase"/>
    <property type="match status" value="1"/>
</dbReference>
<evidence type="ECO:0000313" key="3">
    <source>
        <dbReference type="Proteomes" id="UP000036520"/>
    </source>
</evidence>
<feature type="domain" description="Sulfatase N-terminal" evidence="1">
    <location>
        <begin position="56"/>
        <end position="353"/>
    </location>
</feature>
<evidence type="ECO:0000259" key="1">
    <source>
        <dbReference type="Pfam" id="PF00884"/>
    </source>
</evidence>
<protein>
    <submittedName>
        <fullName evidence="2">Sulfatase</fullName>
    </submittedName>
</protein>
<dbReference type="InterPro" id="IPR000917">
    <property type="entry name" value="Sulfatase_N"/>
</dbReference>
<dbReference type="SUPFAM" id="SSF53649">
    <property type="entry name" value="Alkaline phosphatase-like"/>
    <property type="match status" value="1"/>
</dbReference>
<proteinExistence type="predicted"/>
<dbReference type="InterPro" id="IPR017850">
    <property type="entry name" value="Alkaline_phosphatase_core_sf"/>
</dbReference>
<reference evidence="2 3" key="1">
    <citation type="submission" date="2015-07" db="EMBL/GenBank/DDBJ databases">
        <authorList>
            <person name="Kim K.M."/>
        </authorList>
    </citation>
    <scope>NUCLEOTIDE SEQUENCE [LARGE SCALE GENOMIC DNA]</scope>
    <source>
        <strain evidence="2 3">KCTC 12363</strain>
    </source>
</reference>
<organism evidence="2 3">
    <name type="scientific">Cyclobacterium amurskyense</name>
    <dbReference type="NCBI Taxonomy" id="320787"/>
    <lineage>
        <taxon>Bacteria</taxon>
        <taxon>Pseudomonadati</taxon>
        <taxon>Bacteroidota</taxon>
        <taxon>Cytophagia</taxon>
        <taxon>Cytophagales</taxon>
        <taxon>Cyclobacteriaceae</taxon>
        <taxon>Cyclobacterium</taxon>
    </lineage>
</organism>
<dbReference type="PANTHER" id="PTHR43751">
    <property type="entry name" value="SULFATASE"/>
    <property type="match status" value="1"/>
</dbReference>
<dbReference type="AlphaFoldDB" id="A0A0H4PXR8"/>
<keyword evidence="3" id="KW-1185">Reference proteome</keyword>
<dbReference type="KEGG" id="camu:CA2015_3833"/>
<name>A0A0H4PXR8_9BACT</name>
<dbReference type="PANTHER" id="PTHR43751:SF1">
    <property type="entry name" value="SULFATASE ATSG-RELATED"/>
    <property type="match status" value="1"/>
</dbReference>
<dbReference type="InterPro" id="IPR052701">
    <property type="entry name" value="GAG_Ulvan_Degrading_Sulfatases"/>
</dbReference>
<dbReference type="Gene3D" id="3.40.720.10">
    <property type="entry name" value="Alkaline Phosphatase, subunit A"/>
    <property type="match status" value="1"/>
</dbReference>
<dbReference type="PATRIC" id="fig|320787.5.peg.4194"/>
<dbReference type="EMBL" id="CP012040">
    <property type="protein sequence ID" value="AKP53202.1"/>
    <property type="molecule type" value="Genomic_DNA"/>
</dbReference>
<dbReference type="CDD" id="cd16027">
    <property type="entry name" value="SGSH"/>
    <property type="match status" value="1"/>
</dbReference>